<evidence type="ECO:0000259" key="2">
    <source>
        <dbReference type="Pfam" id="PF01035"/>
    </source>
</evidence>
<dbReference type="GO" id="GO:0032259">
    <property type="term" value="P:methylation"/>
    <property type="evidence" value="ECO:0007669"/>
    <property type="project" value="UniProtKB-KW"/>
</dbReference>
<accession>A0A317ELM4</accession>
<name>A0A317ELM4_9SPHI</name>
<evidence type="ECO:0000313" key="3">
    <source>
        <dbReference type="EMBL" id="PWS25918.1"/>
    </source>
</evidence>
<keyword evidence="1" id="KW-0227">DNA damage</keyword>
<dbReference type="InterPro" id="IPR014048">
    <property type="entry name" value="MethylDNA_cys_MeTrfase_DNA-bd"/>
</dbReference>
<dbReference type="Gene3D" id="1.10.10.10">
    <property type="entry name" value="Winged helix-like DNA-binding domain superfamily/Winged helix DNA-binding domain"/>
    <property type="match status" value="1"/>
</dbReference>
<evidence type="ECO:0000313" key="4">
    <source>
        <dbReference type="Proteomes" id="UP000245379"/>
    </source>
</evidence>
<dbReference type="GO" id="GO:0006281">
    <property type="term" value="P:DNA repair"/>
    <property type="evidence" value="ECO:0007669"/>
    <property type="project" value="InterPro"/>
</dbReference>
<dbReference type="InterPro" id="IPR036388">
    <property type="entry name" value="WH-like_DNA-bd_sf"/>
</dbReference>
<dbReference type="CDD" id="cd06445">
    <property type="entry name" value="ATase"/>
    <property type="match status" value="1"/>
</dbReference>
<dbReference type="InterPro" id="IPR036217">
    <property type="entry name" value="MethylDNA_cys_MeTrfase_DNAb"/>
</dbReference>
<dbReference type="SUPFAM" id="SSF46767">
    <property type="entry name" value="Methylated DNA-protein cysteine methyltransferase, C-terminal domain"/>
    <property type="match status" value="1"/>
</dbReference>
<proteinExistence type="predicted"/>
<gene>
    <name evidence="3" type="ORF">DHW03_18980</name>
</gene>
<dbReference type="Pfam" id="PF01035">
    <property type="entry name" value="DNA_binding_1"/>
    <property type="match status" value="1"/>
</dbReference>
<dbReference type="EMBL" id="QGNZ01000006">
    <property type="protein sequence ID" value="PWS25918.1"/>
    <property type="molecule type" value="Genomic_DNA"/>
</dbReference>
<dbReference type="AlphaFoldDB" id="A0A317ELM4"/>
<dbReference type="PANTHER" id="PTHR42942:SF1">
    <property type="entry name" value="ALKYLTRANSFERASE-LIKE PROTEIN 1"/>
    <property type="match status" value="1"/>
</dbReference>
<dbReference type="NCBIfam" id="TIGR00589">
    <property type="entry name" value="ogt"/>
    <property type="match status" value="1"/>
</dbReference>
<dbReference type="RefSeq" id="WP_109927439.1">
    <property type="nucleotide sequence ID" value="NZ_QGNZ01000006.1"/>
</dbReference>
<evidence type="ECO:0000256" key="1">
    <source>
        <dbReference type="ARBA" id="ARBA00022763"/>
    </source>
</evidence>
<dbReference type="Proteomes" id="UP000245379">
    <property type="component" value="Unassembled WGS sequence"/>
</dbReference>
<keyword evidence="4" id="KW-1185">Reference proteome</keyword>
<keyword evidence="3" id="KW-0808">Transferase</keyword>
<protein>
    <submittedName>
        <fullName evidence="3">Cysteine methyltransferase</fullName>
    </submittedName>
</protein>
<dbReference type="PANTHER" id="PTHR42942">
    <property type="entry name" value="6-O-METHYLGUANINE DNA METHYLTRANSFERASE"/>
    <property type="match status" value="1"/>
</dbReference>
<keyword evidence="3" id="KW-0489">Methyltransferase</keyword>
<dbReference type="GO" id="GO:0008168">
    <property type="term" value="F:methyltransferase activity"/>
    <property type="evidence" value="ECO:0007669"/>
    <property type="project" value="UniProtKB-KW"/>
</dbReference>
<feature type="domain" description="Methylated-DNA-[protein]-cysteine S-methyltransferase DNA binding" evidence="2">
    <location>
        <begin position="11"/>
        <end position="93"/>
    </location>
</feature>
<organism evidence="3 4">
    <name type="scientific">Pedobacter yonginense</name>
    <dbReference type="NCBI Taxonomy" id="651869"/>
    <lineage>
        <taxon>Bacteria</taxon>
        <taxon>Pseudomonadati</taxon>
        <taxon>Bacteroidota</taxon>
        <taxon>Sphingobacteriia</taxon>
        <taxon>Sphingobacteriales</taxon>
        <taxon>Sphingobacteriaceae</taxon>
        <taxon>Pedobacter</taxon>
    </lineage>
</organism>
<dbReference type="OrthoDB" id="9132167at2"/>
<reference evidence="3 4" key="1">
    <citation type="submission" date="2018-05" db="EMBL/GenBank/DDBJ databases">
        <title>Pedobacter paludis sp. nov., isolated from wetland soil.</title>
        <authorList>
            <person name="Zhang Y."/>
            <person name="Wang G."/>
        </authorList>
    </citation>
    <scope>NUCLEOTIDE SEQUENCE [LARGE SCALE GENOMIC DNA]</scope>
    <source>
        <strain evidence="3 4">KCTC22721</strain>
    </source>
</reference>
<sequence length="115" mass="12933">MPKESPNLAKDFYTIVYEIVEQIPFGRVTTYGAIANAIGSKKSSRLVGIAMNHSHEIAPNLPAHRVVNRSGILTGQHHFLGEKSMIKLLTDEGLTIENNHVQQFEHIFWDPLNEL</sequence>
<comment type="caution">
    <text evidence="3">The sequence shown here is derived from an EMBL/GenBank/DDBJ whole genome shotgun (WGS) entry which is preliminary data.</text>
</comment>
<dbReference type="InterPro" id="IPR052520">
    <property type="entry name" value="ATL_DNA_repair"/>
</dbReference>